<feature type="region of interest" description="Disordered" evidence="3">
    <location>
        <begin position="1"/>
        <end position="33"/>
    </location>
</feature>
<evidence type="ECO:0000256" key="2">
    <source>
        <dbReference type="PROSITE-ProRule" id="PRU00335"/>
    </source>
</evidence>
<dbReference type="EMBL" id="JADOEL010000007">
    <property type="protein sequence ID" value="MBF8178162.1"/>
    <property type="molecule type" value="Genomic_DNA"/>
</dbReference>
<dbReference type="InterPro" id="IPR036271">
    <property type="entry name" value="Tet_transcr_reg_TetR-rel_C_sf"/>
</dbReference>
<sequence length="247" mass="27543">MRGMNSADHKTPPPAAQQGAESSSVDGDARKQRSDGAEARARLLLAALRLFADKGFSKTSTRDIAQTAGVNIAAIKYYFGDKAGLYRAVFTEPMGNPCDFMMLVEQDMTLRESLRGFFAGFLEPLKQGDLVQLCVRLHFREMLEPTGLWAEDIDNNIKPAHAAMVAMLARYLEVKEADDEIHRLAFSIVGLPLQMYIARDVIDAIRPNLMASPAQIDEWAERITAYAEAMTEFEAQRRRALISKKKS</sequence>
<evidence type="ECO:0000313" key="6">
    <source>
        <dbReference type="Proteomes" id="UP000657372"/>
    </source>
</evidence>
<dbReference type="Pfam" id="PF00440">
    <property type="entry name" value="TetR_N"/>
    <property type="match status" value="1"/>
</dbReference>
<dbReference type="PANTHER" id="PTHR30055">
    <property type="entry name" value="HTH-TYPE TRANSCRIPTIONAL REGULATOR RUTR"/>
    <property type="match status" value="1"/>
</dbReference>
<evidence type="ECO:0000259" key="4">
    <source>
        <dbReference type="PROSITE" id="PS50977"/>
    </source>
</evidence>
<dbReference type="InterPro" id="IPR009057">
    <property type="entry name" value="Homeodomain-like_sf"/>
</dbReference>
<dbReference type="Gene3D" id="1.10.357.10">
    <property type="entry name" value="Tetracycline Repressor, domain 2"/>
    <property type="match status" value="1"/>
</dbReference>
<feature type="DNA-binding region" description="H-T-H motif" evidence="2">
    <location>
        <begin position="60"/>
        <end position="79"/>
    </location>
</feature>
<dbReference type="InterPro" id="IPR015292">
    <property type="entry name" value="Tscrpt_reg_YbiH_C"/>
</dbReference>
<dbReference type="PRINTS" id="PR00455">
    <property type="entry name" value="HTHTETR"/>
</dbReference>
<dbReference type="SUPFAM" id="SSF46689">
    <property type="entry name" value="Homeodomain-like"/>
    <property type="match status" value="1"/>
</dbReference>
<dbReference type="Gene3D" id="1.10.10.60">
    <property type="entry name" value="Homeodomain-like"/>
    <property type="match status" value="1"/>
</dbReference>
<dbReference type="InterPro" id="IPR050109">
    <property type="entry name" value="HTH-type_TetR-like_transc_reg"/>
</dbReference>
<feature type="domain" description="HTH tetR-type" evidence="4">
    <location>
        <begin position="37"/>
        <end position="97"/>
    </location>
</feature>
<dbReference type="PROSITE" id="PS50977">
    <property type="entry name" value="HTH_TETR_2"/>
    <property type="match status" value="1"/>
</dbReference>
<protein>
    <submittedName>
        <fullName evidence="5">CerR family C-terminal domain-containing protein</fullName>
    </submittedName>
</protein>
<evidence type="ECO:0000256" key="1">
    <source>
        <dbReference type="ARBA" id="ARBA00023125"/>
    </source>
</evidence>
<gene>
    <name evidence="5" type="ORF">IXC47_10750</name>
</gene>
<dbReference type="InterPro" id="IPR001647">
    <property type="entry name" value="HTH_TetR"/>
</dbReference>
<dbReference type="SUPFAM" id="SSF48498">
    <property type="entry name" value="Tetracyclin repressor-like, C-terminal domain"/>
    <property type="match status" value="1"/>
</dbReference>
<keyword evidence="1 2" id="KW-0238">DNA-binding</keyword>
<dbReference type="Pfam" id="PF09209">
    <property type="entry name" value="CecR_C"/>
    <property type="match status" value="1"/>
</dbReference>
<reference evidence="5 6" key="1">
    <citation type="submission" date="2020-11" db="EMBL/GenBank/DDBJ databases">
        <title>WGS of Herminiimonas contaminans strain Marseille-Q4544 isolated from planarians Schmidtea mediterranea.</title>
        <authorList>
            <person name="Kangale L."/>
        </authorList>
    </citation>
    <scope>NUCLEOTIDE SEQUENCE [LARGE SCALE GENOMIC DNA]</scope>
    <source>
        <strain evidence="5 6">Marseille-Q4544</strain>
    </source>
</reference>
<evidence type="ECO:0000313" key="5">
    <source>
        <dbReference type="EMBL" id="MBF8178162.1"/>
    </source>
</evidence>
<organism evidence="5 6">
    <name type="scientific">Herminiimonas contaminans</name>
    <dbReference type="NCBI Taxonomy" id="1111140"/>
    <lineage>
        <taxon>Bacteria</taxon>
        <taxon>Pseudomonadati</taxon>
        <taxon>Pseudomonadota</taxon>
        <taxon>Betaproteobacteria</taxon>
        <taxon>Burkholderiales</taxon>
        <taxon>Oxalobacteraceae</taxon>
        <taxon>Herminiimonas</taxon>
    </lineage>
</organism>
<dbReference type="Proteomes" id="UP000657372">
    <property type="component" value="Unassembled WGS sequence"/>
</dbReference>
<keyword evidence="6" id="KW-1185">Reference proteome</keyword>
<evidence type="ECO:0000256" key="3">
    <source>
        <dbReference type="SAM" id="MobiDB-lite"/>
    </source>
</evidence>
<accession>A0ABS0ETK6</accession>
<comment type="caution">
    <text evidence="5">The sequence shown here is derived from an EMBL/GenBank/DDBJ whole genome shotgun (WGS) entry which is preliminary data.</text>
</comment>
<dbReference type="PANTHER" id="PTHR30055:SF235">
    <property type="entry name" value="TRANSCRIPTIONAL REGULATORY PROTEIN"/>
    <property type="match status" value="1"/>
</dbReference>
<proteinExistence type="predicted"/>
<name>A0ABS0ETK6_9BURK</name>